<dbReference type="GO" id="GO:0042626">
    <property type="term" value="F:ATPase-coupled transmembrane transporter activity"/>
    <property type="evidence" value="ECO:0007669"/>
    <property type="project" value="InterPro"/>
</dbReference>
<evidence type="ECO:0000256" key="4">
    <source>
        <dbReference type="ARBA" id="ARBA00022729"/>
    </source>
</evidence>
<keyword evidence="3" id="KW-0813">Transport</keyword>
<accession>A0A5N6A9I2</accession>
<dbReference type="SUPFAM" id="SSF53850">
    <property type="entry name" value="Periplasmic binding protein-like II"/>
    <property type="match status" value="1"/>
</dbReference>
<dbReference type="SMART" id="SM00062">
    <property type="entry name" value="PBPb"/>
    <property type="match status" value="1"/>
</dbReference>
<dbReference type="PANTHER" id="PTHR30024:SF47">
    <property type="entry name" value="TAURINE-BINDING PERIPLASMIC PROTEIN"/>
    <property type="match status" value="1"/>
</dbReference>
<dbReference type="InterPro" id="IPR015168">
    <property type="entry name" value="SsuA/THI5"/>
</dbReference>
<comment type="similarity">
    <text evidence="2">Belongs to the bacterial solute-binding protein SsuA/TauA family.</text>
</comment>
<proteinExistence type="inferred from homology"/>
<evidence type="ECO:0000313" key="8">
    <source>
        <dbReference type="Proteomes" id="UP000314251"/>
    </source>
</evidence>
<feature type="domain" description="Solute-binding protein family 3/N-terminal" evidence="6">
    <location>
        <begin position="39"/>
        <end position="250"/>
    </location>
</feature>
<dbReference type="PROSITE" id="PS51257">
    <property type="entry name" value="PROKAR_LIPOPROTEIN"/>
    <property type="match status" value="1"/>
</dbReference>
<dbReference type="Gene3D" id="3.40.190.10">
    <property type="entry name" value="Periplasmic binding protein-like II"/>
    <property type="match status" value="3"/>
</dbReference>
<dbReference type="InterPro" id="IPR010067">
    <property type="entry name" value="ABC_SsuA_sub-bd"/>
</dbReference>
<gene>
    <name evidence="7" type="ORF">FH607_015670</name>
</gene>
<comment type="subcellular location">
    <subcellularLocation>
        <location evidence="1">Periplasm</location>
    </subcellularLocation>
</comment>
<dbReference type="GO" id="GO:0016020">
    <property type="term" value="C:membrane"/>
    <property type="evidence" value="ECO:0007669"/>
    <property type="project" value="InterPro"/>
</dbReference>
<keyword evidence="4 5" id="KW-0732">Signal</keyword>
<evidence type="ECO:0000256" key="1">
    <source>
        <dbReference type="ARBA" id="ARBA00004418"/>
    </source>
</evidence>
<evidence type="ECO:0000256" key="5">
    <source>
        <dbReference type="SAM" id="SignalP"/>
    </source>
</evidence>
<comment type="caution">
    <text evidence="7">The sequence shown here is derived from an EMBL/GenBank/DDBJ whole genome shotgun (WGS) entry which is preliminary data.</text>
</comment>
<dbReference type="EMBL" id="VDLY02000009">
    <property type="protein sequence ID" value="KAB8164663.1"/>
    <property type="molecule type" value="Genomic_DNA"/>
</dbReference>
<protein>
    <submittedName>
        <fullName evidence="7">Aliphatic sulfonate ABC transporter substrate-binding protein</fullName>
    </submittedName>
</protein>
<dbReference type="Proteomes" id="UP000314251">
    <property type="component" value="Unassembled WGS sequence"/>
</dbReference>
<name>A0A5N6A9I2_9ACTN</name>
<reference evidence="7" key="1">
    <citation type="submission" date="2019-10" db="EMBL/GenBank/DDBJ databases">
        <title>Nonomuraea sp. nov., isolated from Phyllanthus amarus.</title>
        <authorList>
            <person name="Klykleung N."/>
            <person name="Tanasupawat S."/>
        </authorList>
    </citation>
    <scope>NUCLEOTIDE SEQUENCE [LARGE SCALE GENOMIC DNA]</scope>
    <source>
        <strain evidence="7">3MP-10</strain>
    </source>
</reference>
<evidence type="ECO:0000256" key="2">
    <source>
        <dbReference type="ARBA" id="ARBA00010742"/>
    </source>
</evidence>
<dbReference type="GO" id="GO:0042597">
    <property type="term" value="C:periplasmic space"/>
    <property type="evidence" value="ECO:0007669"/>
    <property type="project" value="UniProtKB-SubCell"/>
</dbReference>
<evidence type="ECO:0000313" key="7">
    <source>
        <dbReference type="EMBL" id="KAB8164663.1"/>
    </source>
</evidence>
<sequence length="330" mass="35257">MRAPRRGTVAVTTLLLLAATATACGGEDESGGDSDSADRIRFGYISDYNGASLLAVADEQDLWEKYELDPQTTVFTNGPIQIQALGSGDLDFGYIGPGAMWLPASDRAEVISINTLAYADRVIAQPGITSVADLAGRKVGVPEGTSGEMVLGLALREAGMTTDDIEVVPMDPATVVSAFASGQIDAAGIWYPLIDTIKEQVPELVEVASTRDFPDDSFPTAFVAGNDVDEDVATRVVRLLQEANDWRAAHPDETIQLTAELLEISPEAMAADAANIELLSTDELLAATEDGTAGQWLDGLAEFFVETDKLESVPAWDDYYNAERYVEAAR</sequence>
<keyword evidence="8" id="KW-1185">Reference proteome</keyword>
<feature type="chain" id="PRO_5024391789" evidence="5">
    <location>
        <begin position="24"/>
        <end position="330"/>
    </location>
</feature>
<feature type="signal peptide" evidence="5">
    <location>
        <begin position="1"/>
        <end position="23"/>
    </location>
</feature>
<dbReference type="AlphaFoldDB" id="A0A5N6A9I2"/>
<organism evidence="7 8">
    <name type="scientific">Streptomyces mimosae</name>
    <dbReference type="NCBI Taxonomy" id="2586635"/>
    <lineage>
        <taxon>Bacteria</taxon>
        <taxon>Bacillati</taxon>
        <taxon>Actinomycetota</taxon>
        <taxon>Actinomycetes</taxon>
        <taxon>Kitasatosporales</taxon>
        <taxon>Streptomycetaceae</taxon>
        <taxon>Streptomyces</taxon>
    </lineage>
</organism>
<evidence type="ECO:0000256" key="3">
    <source>
        <dbReference type="ARBA" id="ARBA00022448"/>
    </source>
</evidence>
<dbReference type="PANTHER" id="PTHR30024">
    <property type="entry name" value="ALIPHATIC SULFONATES-BINDING PROTEIN-RELATED"/>
    <property type="match status" value="1"/>
</dbReference>
<dbReference type="OrthoDB" id="7374754at2"/>
<dbReference type="Pfam" id="PF09084">
    <property type="entry name" value="NMT1"/>
    <property type="match status" value="1"/>
</dbReference>
<dbReference type="RefSeq" id="WP_139668895.1">
    <property type="nucleotide sequence ID" value="NZ_VDLY02000009.1"/>
</dbReference>
<dbReference type="NCBIfam" id="TIGR01728">
    <property type="entry name" value="SsuA_fam"/>
    <property type="match status" value="1"/>
</dbReference>
<evidence type="ECO:0000259" key="6">
    <source>
        <dbReference type="SMART" id="SM00062"/>
    </source>
</evidence>
<dbReference type="InterPro" id="IPR001638">
    <property type="entry name" value="Solute-binding_3/MltF_N"/>
</dbReference>